<dbReference type="InterPro" id="IPR011990">
    <property type="entry name" value="TPR-like_helical_dom_sf"/>
</dbReference>
<dbReference type="Gene3D" id="1.25.40.10">
    <property type="entry name" value="Tetratricopeptide repeat domain"/>
    <property type="match status" value="1"/>
</dbReference>
<gene>
    <name evidence="2" type="ORF">IG616_20840</name>
</gene>
<keyword evidence="1" id="KW-0732">Signal</keyword>
<evidence type="ECO:0000256" key="1">
    <source>
        <dbReference type="SAM" id="SignalP"/>
    </source>
</evidence>
<feature type="signal peptide" evidence="1">
    <location>
        <begin position="1"/>
        <end position="22"/>
    </location>
</feature>
<name>A0ABR9CSZ0_9HYPH</name>
<protein>
    <recommendedName>
        <fullName evidence="4">Tetratricopeptide repeat protein</fullName>
    </recommendedName>
</protein>
<sequence length="407" mass="44554">MKAGFFLAKAFLLLPFFNAVCAQEITRTSPSEIQQARSECETQLSQTCLKMPVLDKAALVDRGTRSSQSLKQAAMRIAANEKRQSTERKDSSGLSVDQLLAMGDWEAAEKRASESYGNVIVEFGTPRGSFIKLMIAAQLKRGEVDQALKAAGSLSPSWNERTQAYLMIVRHLGANESYSELLTIPDMLQKPDEKAEVLTGIVEVLVAKGELETAQEVIASIRNLSQTSPYLSSLANRSIVSLAQGYFEQGDHMAASNVLLDSHFLESLSVSSPDTFSAAARLLLALGEIRTVRELALNASNATIRAEHVSDNDRSQRLSLAARFLVRAGLEAKGNEVFDDAQSLIRSGEPGGKEAFLEYHVNRILAQPQNTSSSDVEAINQFLRKEKILEPALFKKVQPLLDSGHLQ</sequence>
<organism evidence="2 3">
    <name type="scientific">Roseibium litorale</name>
    <dbReference type="NCBI Taxonomy" id="2803841"/>
    <lineage>
        <taxon>Bacteria</taxon>
        <taxon>Pseudomonadati</taxon>
        <taxon>Pseudomonadota</taxon>
        <taxon>Alphaproteobacteria</taxon>
        <taxon>Hyphomicrobiales</taxon>
        <taxon>Stappiaceae</taxon>
        <taxon>Roseibium</taxon>
    </lineage>
</organism>
<reference evidence="2 3" key="2">
    <citation type="journal article" date="2021" name="Int. J. Syst. Evol. Microbiol.">
        <title>Roseibium litorale sp. nov., isolated from a tidal flat sediment and proposal for the reclassification of Labrenzia polysiphoniae as Roseibium polysiphoniae comb. nov.</title>
        <authorList>
            <person name="Liu Y."/>
            <person name="Pei T."/>
            <person name="Du J."/>
            <person name="Chao M."/>
            <person name="Deng M.R."/>
            <person name="Zhu H."/>
        </authorList>
    </citation>
    <scope>NUCLEOTIDE SEQUENCE [LARGE SCALE GENOMIC DNA]</scope>
    <source>
        <strain evidence="2 3">4C16A</strain>
    </source>
</reference>
<evidence type="ECO:0000313" key="3">
    <source>
        <dbReference type="Proteomes" id="UP000632063"/>
    </source>
</evidence>
<accession>A0ABR9CSZ0</accession>
<dbReference type="Proteomes" id="UP000632063">
    <property type="component" value="Unassembled WGS sequence"/>
</dbReference>
<feature type="chain" id="PRO_5045833418" description="Tetratricopeptide repeat protein" evidence="1">
    <location>
        <begin position="23"/>
        <end position="407"/>
    </location>
</feature>
<proteinExistence type="predicted"/>
<keyword evidence="3" id="KW-1185">Reference proteome</keyword>
<reference evidence="3" key="1">
    <citation type="submission" date="2020-09" db="EMBL/GenBank/DDBJ databases">
        <title>The genome sequence of strain Labrenzia suaedae 4C16A.</title>
        <authorList>
            <person name="Liu Y."/>
        </authorList>
    </citation>
    <scope>NUCLEOTIDE SEQUENCE [LARGE SCALE GENOMIC DNA]</scope>
    <source>
        <strain evidence="3">4C16A</strain>
    </source>
</reference>
<evidence type="ECO:0008006" key="4">
    <source>
        <dbReference type="Google" id="ProtNLM"/>
    </source>
</evidence>
<comment type="caution">
    <text evidence="2">The sequence shown here is derived from an EMBL/GenBank/DDBJ whole genome shotgun (WGS) entry which is preliminary data.</text>
</comment>
<dbReference type="RefSeq" id="WP_192150526.1">
    <property type="nucleotide sequence ID" value="NZ_JACYXI010000018.1"/>
</dbReference>
<dbReference type="EMBL" id="JACYXI010000018">
    <property type="protein sequence ID" value="MBD8894001.1"/>
    <property type="molecule type" value="Genomic_DNA"/>
</dbReference>
<evidence type="ECO:0000313" key="2">
    <source>
        <dbReference type="EMBL" id="MBD8894001.1"/>
    </source>
</evidence>